<dbReference type="Pfam" id="PF03466">
    <property type="entry name" value="LysR_substrate"/>
    <property type="match status" value="1"/>
</dbReference>
<evidence type="ECO:0000256" key="2">
    <source>
        <dbReference type="ARBA" id="ARBA00023015"/>
    </source>
</evidence>
<dbReference type="PANTHER" id="PTHR30126">
    <property type="entry name" value="HTH-TYPE TRANSCRIPTIONAL REGULATOR"/>
    <property type="match status" value="1"/>
</dbReference>
<dbReference type="EMBL" id="CP159510">
    <property type="protein sequence ID" value="XCJ17662.1"/>
    <property type="molecule type" value="Genomic_DNA"/>
</dbReference>
<evidence type="ECO:0000259" key="5">
    <source>
        <dbReference type="PROSITE" id="PS50931"/>
    </source>
</evidence>
<dbReference type="PANTHER" id="PTHR30126:SF100">
    <property type="entry name" value="LYSR-FAMILY TRANSCRIPTIONAL REGULATOR"/>
    <property type="match status" value="1"/>
</dbReference>
<feature type="domain" description="HTH lysR-type" evidence="5">
    <location>
        <begin position="1"/>
        <end position="58"/>
    </location>
</feature>
<dbReference type="Pfam" id="PF00126">
    <property type="entry name" value="HTH_1"/>
    <property type="match status" value="1"/>
</dbReference>
<proteinExistence type="inferred from homology"/>
<gene>
    <name evidence="6" type="ORF">ABNN70_03995</name>
</gene>
<sequence length="314" mass="35244">MEIRQLQTFITVTDVRGFSRAADSLGYAQSSITAQIQGLEAEIGIPLFNRLGKKITLTEAGKRLLPYARQIVALHDSALAQTKESGIPSGKIVIGAPESLAAYRLPAVIDAYRRRYPHVKIILKPGMCQQLREEAKNGELDVAFLLQEEATFPDLHTEVLVREPMVLIAPPQHPLTKSARLRPADLQEEPILSTEPGCRYRELFESYMNRCGTPVRTDLEFWNIEAIKQCVMCGLGIAYLPYVTVKSEIRQNRLVVLPWQDDIVPVATQLVYHQSKWLSSALQAFLRMLRVNAQMWREEVADFDPTGSLSKGSG</sequence>
<dbReference type="InterPro" id="IPR036390">
    <property type="entry name" value="WH_DNA-bd_sf"/>
</dbReference>
<keyword evidence="4" id="KW-0804">Transcription</keyword>
<name>A0AAU8IHK2_9BACL</name>
<dbReference type="InterPro" id="IPR000847">
    <property type="entry name" value="LysR_HTH_N"/>
</dbReference>
<accession>A0AAU8IHK2</accession>
<dbReference type="FunFam" id="1.10.10.10:FF:000001">
    <property type="entry name" value="LysR family transcriptional regulator"/>
    <property type="match status" value="1"/>
</dbReference>
<dbReference type="GO" id="GO:0003700">
    <property type="term" value="F:DNA-binding transcription factor activity"/>
    <property type="evidence" value="ECO:0007669"/>
    <property type="project" value="InterPro"/>
</dbReference>
<organism evidence="6">
    <name type="scientific">Sporolactobacillus sp. Y61</name>
    <dbReference type="NCBI Taxonomy" id="3160863"/>
    <lineage>
        <taxon>Bacteria</taxon>
        <taxon>Bacillati</taxon>
        <taxon>Bacillota</taxon>
        <taxon>Bacilli</taxon>
        <taxon>Bacillales</taxon>
        <taxon>Sporolactobacillaceae</taxon>
        <taxon>Sporolactobacillus</taxon>
    </lineage>
</organism>
<protein>
    <submittedName>
        <fullName evidence="6">LysR family transcriptional regulator</fullName>
    </submittedName>
</protein>
<dbReference type="Gene3D" id="3.40.190.290">
    <property type="match status" value="1"/>
</dbReference>
<keyword evidence="2" id="KW-0805">Transcription regulation</keyword>
<dbReference type="PROSITE" id="PS50931">
    <property type="entry name" value="HTH_LYSR"/>
    <property type="match status" value="1"/>
</dbReference>
<comment type="similarity">
    <text evidence="1">Belongs to the LysR transcriptional regulatory family.</text>
</comment>
<dbReference type="SUPFAM" id="SSF46785">
    <property type="entry name" value="Winged helix' DNA-binding domain"/>
    <property type="match status" value="1"/>
</dbReference>
<reference evidence="6" key="1">
    <citation type="submission" date="2024-06" db="EMBL/GenBank/DDBJ databases">
        <authorList>
            <person name="Fan A."/>
            <person name="Zhang F.Y."/>
            <person name="Zhang L."/>
        </authorList>
    </citation>
    <scope>NUCLEOTIDE SEQUENCE</scope>
    <source>
        <strain evidence="6">Y61</strain>
    </source>
</reference>
<dbReference type="PRINTS" id="PR00039">
    <property type="entry name" value="HTHLYSR"/>
</dbReference>
<dbReference type="RefSeq" id="WP_353948808.1">
    <property type="nucleotide sequence ID" value="NZ_CP159510.1"/>
</dbReference>
<dbReference type="GO" id="GO:0000976">
    <property type="term" value="F:transcription cis-regulatory region binding"/>
    <property type="evidence" value="ECO:0007669"/>
    <property type="project" value="TreeGrafter"/>
</dbReference>
<evidence type="ECO:0000256" key="3">
    <source>
        <dbReference type="ARBA" id="ARBA00023125"/>
    </source>
</evidence>
<dbReference type="InterPro" id="IPR005119">
    <property type="entry name" value="LysR_subst-bd"/>
</dbReference>
<dbReference type="InterPro" id="IPR036388">
    <property type="entry name" value="WH-like_DNA-bd_sf"/>
</dbReference>
<keyword evidence="3" id="KW-0238">DNA-binding</keyword>
<evidence type="ECO:0000313" key="6">
    <source>
        <dbReference type="EMBL" id="XCJ17662.1"/>
    </source>
</evidence>
<evidence type="ECO:0000256" key="1">
    <source>
        <dbReference type="ARBA" id="ARBA00009437"/>
    </source>
</evidence>
<dbReference type="AlphaFoldDB" id="A0AAU8IHK2"/>
<dbReference type="Gene3D" id="1.10.10.10">
    <property type="entry name" value="Winged helix-like DNA-binding domain superfamily/Winged helix DNA-binding domain"/>
    <property type="match status" value="1"/>
</dbReference>
<dbReference type="SUPFAM" id="SSF53850">
    <property type="entry name" value="Periplasmic binding protein-like II"/>
    <property type="match status" value="1"/>
</dbReference>
<dbReference type="CDD" id="cd05466">
    <property type="entry name" value="PBP2_LTTR_substrate"/>
    <property type="match status" value="1"/>
</dbReference>
<evidence type="ECO:0000256" key="4">
    <source>
        <dbReference type="ARBA" id="ARBA00023163"/>
    </source>
</evidence>